<dbReference type="Pfam" id="PF13489">
    <property type="entry name" value="Methyltransf_23"/>
    <property type="match status" value="1"/>
</dbReference>
<comment type="caution">
    <text evidence="1">The sequence shown here is derived from an EMBL/GenBank/DDBJ whole genome shotgun (WGS) entry which is preliminary data.</text>
</comment>
<keyword evidence="1" id="KW-0808">Transferase</keyword>
<keyword evidence="2" id="KW-1185">Reference proteome</keyword>
<dbReference type="GO" id="GO:0032259">
    <property type="term" value="P:methylation"/>
    <property type="evidence" value="ECO:0007669"/>
    <property type="project" value="UniProtKB-KW"/>
</dbReference>
<dbReference type="Proteomes" id="UP001589814">
    <property type="component" value="Unassembled WGS sequence"/>
</dbReference>
<dbReference type="GO" id="GO:0008168">
    <property type="term" value="F:methyltransferase activity"/>
    <property type="evidence" value="ECO:0007669"/>
    <property type="project" value="UniProtKB-KW"/>
</dbReference>
<dbReference type="RefSeq" id="WP_019950427.1">
    <property type="nucleotide sequence ID" value="NZ_JBHLVX010000020.1"/>
</dbReference>
<evidence type="ECO:0000313" key="2">
    <source>
        <dbReference type="Proteomes" id="UP001589814"/>
    </source>
</evidence>
<organism evidence="1 2">
    <name type="scientific">Kushneria aurantia</name>
    <dbReference type="NCBI Taxonomy" id="504092"/>
    <lineage>
        <taxon>Bacteria</taxon>
        <taxon>Pseudomonadati</taxon>
        <taxon>Pseudomonadota</taxon>
        <taxon>Gammaproteobacteria</taxon>
        <taxon>Oceanospirillales</taxon>
        <taxon>Halomonadaceae</taxon>
        <taxon>Kushneria</taxon>
    </lineage>
</organism>
<dbReference type="CDD" id="cd02440">
    <property type="entry name" value="AdoMet_MTases"/>
    <property type="match status" value="1"/>
</dbReference>
<dbReference type="SUPFAM" id="SSF53335">
    <property type="entry name" value="S-adenosyl-L-methionine-dependent methyltransferases"/>
    <property type="match status" value="1"/>
</dbReference>
<gene>
    <name evidence="1" type="ORF">ACFFHW_05625</name>
</gene>
<dbReference type="InterPro" id="IPR029063">
    <property type="entry name" value="SAM-dependent_MTases_sf"/>
</dbReference>
<dbReference type="EMBL" id="JBHLVX010000020">
    <property type="protein sequence ID" value="MFC0267479.1"/>
    <property type="molecule type" value="Genomic_DNA"/>
</dbReference>
<evidence type="ECO:0000313" key="1">
    <source>
        <dbReference type="EMBL" id="MFC0267479.1"/>
    </source>
</evidence>
<name>A0ABV6G1M0_9GAMM</name>
<protein>
    <submittedName>
        <fullName evidence="1">Class I SAM-dependent DNA methyltransferase</fullName>
    </submittedName>
</protein>
<dbReference type="Gene3D" id="3.40.50.150">
    <property type="entry name" value="Vaccinia Virus protein VP39"/>
    <property type="match status" value="1"/>
</dbReference>
<reference evidence="1 2" key="1">
    <citation type="submission" date="2024-09" db="EMBL/GenBank/DDBJ databases">
        <authorList>
            <person name="Sun Q."/>
            <person name="Mori K."/>
        </authorList>
    </citation>
    <scope>NUCLEOTIDE SEQUENCE [LARGE SCALE GENOMIC DNA]</scope>
    <source>
        <strain evidence="1 2">CCM 7415</strain>
    </source>
</reference>
<proteinExistence type="predicted"/>
<sequence>MTADDASIEGWLRQAHACAGDAGGLRTLYERWAPHYNRDMLRGGYRAPALVVELLIECGVTDRRADLLDAGCGTGLVGVALVERGFECLDGVDLCDAMVALAAGTDVYRHLAGGVDLNRGLAGFADASVDAVVSAGVFGPGQVAPEALNALLRLVRPGGVVVLTTSAEERERYAFQHYLARRVAAGDCALERRLESAPWLGAANADYWALRVG</sequence>
<keyword evidence="1" id="KW-0489">Methyltransferase</keyword>
<accession>A0ABV6G1M0</accession>